<organism evidence="2 3">
    <name type="scientific">Delitschia confertaspora ATCC 74209</name>
    <dbReference type="NCBI Taxonomy" id="1513339"/>
    <lineage>
        <taxon>Eukaryota</taxon>
        <taxon>Fungi</taxon>
        <taxon>Dikarya</taxon>
        <taxon>Ascomycota</taxon>
        <taxon>Pezizomycotina</taxon>
        <taxon>Dothideomycetes</taxon>
        <taxon>Pleosporomycetidae</taxon>
        <taxon>Pleosporales</taxon>
        <taxon>Delitschiaceae</taxon>
        <taxon>Delitschia</taxon>
    </lineage>
</organism>
<keyword evidence="3" id="KW-1185">Reference proteome</keyword>
<dbReference type="Proteomes" id="UP000799536">
    <property type="component" value="Unassembled WGS sequence"/>
</dbReference>
<evidence type="ECO:0000313" key="3">
    <source>
        <dbReference type="Proteomes" id="UP000799536"/>
    </source>
</evidence>
<keyword evidence="1" id="KW-0472">Membrane</keyword>
<sequence length="68" mass="7708">MRRRPCLMVFGVLESFELCIWAFLGAYGCFSGSQSMVLATNGSLGRYRDVLTGHSWEGLSGRYRFCFL</sequence>
<dbReference type="PROSITE" id="PS51257">
    <property type="entry name" value="PROKAR_LIPOPROTEIN"/>
    <property type="match status" value="1"/>
</dbReference>
<feature type="transmembrane region" description="Helical" evidence="1">
    <location>
        <begin position="7"/>
        <end position="27"/>
    </location>
</feature>
<name>A0A9P4K0X2_9PLEO</name>
<comment type="caution">
    <text evidence="2">The sequence shown here is derived from an EMBL/GenBank/DDBJ whole genome shotgun (WGS) entry which is preliminary data.</text>
</comment>
<keyword evidence="1" id="KW-0812">Transmembrane</keyword>
<accession>A0A9P4K0X2</accession>
<dbReference type="AlphaFoldDB" id="A0A9P4K0X2"/>
<evidence type="ECO:0000256" key="1">
    <source>
        <dbReference type="SAM" id="Phobius"/>
    </source>
</evidence>
<proteinExistence type="predicted"/>
<keyword evidence="1" id="KW-1133">Transmembrane helix</keyword>
<protein>
    <submittedName>
        <fullName evidence="2">Uncharacterized protein</fullName>
    </submittedName>
</protein>
<evidence type="ECO:0000313" key="2">
    <source>
        <dbReference type="EMBL" id="KAF2206098.1"/>
    </source>
</evidence>
<gene>
    <name evidence="2" type="ORF">GQ43DRAFT_3698</name>
</gene>
<dbReference type="EMBL" id="ML993846">
    <property type="protein sequence ID" value="KAF2206098.1"/>
    <property type="molecule type" value="Genomic_DNA"/>
</dbReference>
<reference evidence="2" key="1">
    <citation type="journal article" date="2020" name="Stud. Mycol.">
        <title>101 Dothideomycetes genomes: a test case for predicting lifestyles and emergence of pathogens.</title>
        <authorList>
            <person name="Haridas S."/>
            <person name="Albert R."/>
            <person name="Binder M."/>
            <person name="Bloem J."/>
            <person name="Labutti K."/>
            <person name="Salamov A."/>
            <person name="Andreopoulos B."/>
            <person name="Baker S."/>
            <person name="Barry K."/>
            <person name="Bills G."/>
            <person name="Bluhm B."/>
            <person name="Cannon C."/>
            <person name="Castanera R."/>
            <person name="Culley D."/>
            <person name="Daum C."/>
            <person name="Ezra D."/>
            <person name="Gonzalez J."/>
            <person name="Henrissat B."/>
            <person name="Kuo A."/>
            <person name="Liang C."/>
            <person name="Lipzen A."/>
            <person name="Lutzoni F."/>
            <person name="Magnuson J."/>
            <person name="Mondo S."/>
            <person name="Nolan M."/>
            <person name="Ohm R."/>
            <person name="Pangilinan J."/>
            <person name="Park H.-J."/>
            <person name="Ramirez L."/>
            <person name="Alfaro M."/>
            <person name="Sun H."/>
            <person name="Tritt A."/>
            <person name="Yoshinaga Y."/>
            <person name="Zwiers L.-H."/>
            <person name="Turgeon B."/>
            <person name="Goodwin S."/>
            <person name="Spatafora J."/>
            <person name="Crous P."/>
            <person name="Grigoriev I."/>
        </authorList>
    </citation>
    <scope>NUCLEOTIDE SEQUENCE</scope>
    <source>
        <strain evidence="2">ATCC 74209</strain>
    </source>
</reference>